<dbReference type="PANTHER" id="PTHR48125:SF12">
    <property type="entry name" value="AT HOOK TRANSCRIPTION FACTOR FAMILY-RELATED"/>
    <property type="match status" value="1"/>
</dbReference>
<keyword evidence="2" id="KW-1185">Reference proteome</keyword>
<feature type="region of interest" description="Disordered" evidence="1">
    <location>
        <begin position="488"/>
        <end position="529"/>
    </location>
</feature>
<dbReference type="RefSeq" id="XP_020840466.1">
    <property type="nucleotide sequence ID" value="XM_020984807.1"/>
</dbReference>
<dbReference type="RefSeq" id="XP_020840464.1">
    <property type="nucleotide sequence ID" value="XM_020984805.1"/>
</dbReference>
<proteinExistence type="predicted"/>
<feature type="compositionally biased region" description="Basic and acidic residues" evidence="1">
    <location>
        <begin position="121"/>
        <end position="132"/>
    </location>
</feature>
<gene>
    <name evidence="3 4 5 6 7" type="primary">LOC110207205</name>
</gene>
<feature type="compositionally biased region" description="Polar residues" evidence="1">
    <location>
        <begin position="570"/>
        <end position="581"/>
    </location>
</feature>
<accession>A0A6P5K6A0</accession>
<evidence type="ECO:0000256" key="1">
    <source>
        <dbReference type="SAM" id="MobiDB-lite"/>
    </source>
</evidence>
<evidence type="ECO:0000313" key="6">
    <source>
        <dbReference type="RefSeq" id="XP_020840466.1"/>
    </source>
</evidence>
<dbReference type="RefSeq" id="XP_020840463.1">
    <property type="nucleotide sequence ID" value="XM_020984804.1"/>
</dbReference>
<feature type="compositionally biased region" description="Pro residues" evidence="1">
    <location>
        <begin position="86"/>
        <end position="106"/>
    </location>
</feature>
<dbReference type="KEGG" id="pcw:110207205"/>
<feature type="compositionally biased region" description="Pro residues" evidence="1">
    <location>
        <begin position="22"/>
        <end position="44"/>
    </location>
</feature>
<feature type="compositionally biased region" description="Basic and acidic residues" evidence="1">
    <location>
        <begin position="499"/>
        <end position="515"/>
    </location>
</feature>
<dbReference type="PANTHER" id="PTHR48125">
    <property type="entry name" value="LP07818P1"/>
    <property type="match status" value="1"/>
</dbReference>
<dbReference type="AlphaFoldDB" id="A0A6P5K6A0"/>
<name>A0A6P5K6A0_PHACI</name>
<reference evidence="3 4" key="1">
    <citation type="submission" date="2025-04" db="UniProtKB">
        <authorList>
            <consortium name="RefSeq"/>
        </authorList>
    </citation>
    <scope>IDENTIFICATION</scope>
    <source>
        <tissue evidence="3 4">Spleen</tissue>
    </source>
</reference>
<evidence type="ECO:0000313" key="2">
    <source>
        <dbReference type="Proteomes" id="UP000515140"/>
    </source>
</evidence>
<protein>
    <submittedName>
        <fullName evidence="3 4">Titin-like</fullName>
    </submittedName>
</protein>
<feature type="region of interest" description="Disordered" evidence="1">
    <location>
        <begin position="263"/>
        <end position="301"/>
    </location>
</feature>
<evidence type="ECO:0000313" key="7">
    <source>
        <dbReference type="RefSeq" id="XP_020840467.1"/>
    </source>
</evidence>
<dbReference type="RefSeq" id="XP_020840465.1">
    <property type="nucleotide sequence ID" value="XM_020984806.1"/>
</dbReference>
<feature type="compositionally biased region" description="Basic residues" evidence="1">
    <location>
        <begin position="1"/>
        <end position="11"/>
    </location>
</feature>
<feature type="region of interest" description="Disordered" evidence="1">
    <location>
        <begin position="1"/>
        <end position="151"/>
    </location>
</feature>
<organism evidence="2 7">
    <name type="scientific">Phascolarctos cinereus</name>
    <name type="common">Koala</name>
    <dbReference type="NCBI Taxonomy" id="38626"/>
    <lineage>
        <taxon>Eukaryota</taxon>
        <taxon>Metazoa</taxon>
        <taxon>Chordata</taxon>
        <taxon>Craniata</taxon>
        <taxon>Vertebrata</taxon>
        <taxon>Euteleostomi</taxon>
        <taxon>Mammalia</taxon>
        <taxon>Metatheria</taxon>
        <taxon>Diprotodontia</taxon>
        <taxon>Phascolarctidae</taxon>
        <taxon>Phascolarctos</taxon>
    </lineage>
</organism>
<feature type="region of interest" description="Disordered" evidence="1">
    <location>
        <begin position="559"/>
        <end position="581"/>
    </location>
</feature>
<evidence type="ECO:0000313" key="3">
    <source>
        <dbReference type="RefSeq" id="XP_020840463.1"/>
    </source>
</evidence>
<dbReference type="GeneID" id="110207205"/>
<dbReference type="Proteomes" id="UP000515140">
    <property type="component" value="Unplaced"/>
</dbReference>
<evidence type="ECO:0000313" key="5">
    <source>
        <dbReference type="RefSeq" id="XP_020840465.1"/>
    </source>
</evidence>
<sequence>MSKGKKKKAKAKASNPTEPHAKPTPKPQPEPRNAPEPRSVPKPAPESQNVPESATEPAPEPQNVPESATEPGPEPQNVPESATEPGPEPGSVPKPAPEPTSVPKPAPESQNVPESATEPGPETRHEKEDEKPSTSSSNFLQRSHNPVHPHTESMKCCKCIKRFKFHNCRIPEHKVLPPEAAWKIPAIACRGLNLKDLAFAVAKYAPKSFDSVAEPFTSCQAPYYYLSAKVEKKPEIDPRPHYFTQDPQPLCSRCLKVHGLPERRTQQMEESQQPTTSTTTQVPARAPSPEPSPGVQEDKEEAVRALKKAIASCREFLDCLEEQQACAVQMEVMLREVGEGVPPNGEETRKALQAGPAEELAPGCSLNKKDPRVAQVAKRVKAAASALEAAVEAAAAVAVEILLDEEADIQETDITYRTVGQRIFWLSLEYMTQAFSPGTKMLIISQAKESNAFGALKETLAVFEKLVQSIIEVRVYLKHFSRIQMADKENKTGVSPKPEQSDEHMFDHGQNEKGHTAAAQMPPDQEANPNVDSQIKELVTLLMDFAKCLEEDSLLSVPADVLENPEADSPEQSQPPKETHL</sequence>
<feature type="compositionally biased region" description="Polar residues" evidence="1">
    <location>
        <begin position="133"/>
        <end position="144"/>
    </location>
</feature>
<feature type="compositionally biased region" description="Low complexity" evidence="1">
    <location>
        <begin position="268"/>
        <end position="281"/>
    </location>
</feature>
<dbReference type="RefSeq" id="XP_020840467.1">
    <property type="nucleotide sequence ID" value="XM_020984808.1"/>
</dbReference>
<evidence type="ECO:0000313" key="4">
    <source>
        <dbReference type="RefSeq" id="XP_020840464.1"/>
    </source>
</evidence>